<evidence type="ECO:0000313" key="3">
    <source>
        <dbReference type="Proteomes" id="UP000613160"/>
    </source>
</evidence>
<organism evidence="2 3">
    <name type="scientific">Aureimonas glaciei</name>
    <dbReference type="NCBI Taxonomy" id="1776957"/>
    <lineage>
        <taxon>Bacteria</taxon>
        <taxon>Pseudomonadati</taxon>
        <taxon>Pseudomonadota</taxon>
        <taxon>Alphaproteobacteria</taxon>
        <taxon>Hyphomicrobiales</taxon>
        <taxon>Aurantimonadaceae</taxon>
        <taxon>Aureimonas</taxon>
    </lineage>
</organism>
<keyword evidence="3" id="KW-1185">Reference proteome</keyword>
<name>A0A917D9Z9_9HYPH</name>
<evidence type="ECO:0000256" key="1">
    <source>
        <dbReference type="SAM" id="MobiDB-lite"/>
    </source>
</evidence>
<accession>A0A917D9Z9</accession>
<feature type="region of interest" description="Disordered" evidence="1">
    <location>
        <begin position="160"/>
        <end position="192"/>
    </location>
</feature>
<dbReference type="RefSeq" id="WP_188850279.1">
    <property type="nucleotide sequence ID" value="NZ_BMJJ01000003.1"/>
</dbReference>
<evidence type="ECO:0008006" key="4">
    <source>
        <dbReference type="Google" id="ProtNLM"/>
    </source>
</evidence>
<dbReference type="AlphaFoldDB" id="A0A917D9Z9"/>
<comment type="caution">
    <text evidence="2">The sequence shown here is derived from an EMBL/GenBank/DDBJ whole genome shotgun (WGS) entry which is preliminary data.</text>
</comment>
<dbReference type="Proteomes" id="UP000613160">
    <property type="component" value="Unassembled WGS sequence"/>
</dbReference>
<evidence type="ECO:0000313" key="2">
    <source>
        <dbReference type="EMBL" id="GGD16085.1"/>
    </source>
</evidence>
<feature type="compositionally biased region" description="Basic and acidic residues" evidence="1">
    <location>
        <begin position="163"/>
        <end position="180"/>
    </location>
</feature>
<reference evidence="2" key="2">
    <citation type="submission" date="2020-09" db="EMBL/GenBank/DDBJ databases">
        <authorList>
            <person name="Sun Q."/>
            <person name="Zhou Y."/>
        </authorList>
    </citation>
    <scope>NUCLEOTIDE SEQUENCE</scope>
    <source>
        <strain evidence="2">CGMCC 1.15493</strain>
    </source>
</reference>
<reference evidence="2" key="1">
    <citation type="journal article" date="2014" name="Int. J. Syst. Evol. Microbiol.">
        <title>Complete genome sequence of Corynebacterium casei LMG S-19264T (=DSM 44701T), isolated from a smear-ripened cheese.</title>
        <authorList>
            <consortium name="US DOE Joint Genome Institute (JGI-PGF)"/>
            <person name="Walter F."/>
            <person name="Albersmeier A."/>
            <person name="Kalinowski J."/>
            <person name="Ruckert C."/>
        </authorList>
    </citation>
    <scope>NUCLEOTIDE SEQUENCE</scope>
    <source>
        <strain evidence="2">CGMCC 1.15493</strain>
    </source>
</reference>
<sequence length="192" mass="20262">METTMSNTTFNQNQTAQPGVADRAKSAADTVGAEAGSLATEAKSAVNDLGDRAKQGVLDAAEHVRGLAEEQKAAGAERFKGYAGSINRAADSLDEELPVVANFARRAAGEIEHLADSVKDRDLGDLVGVVHDYARRQPVIFLGATALAGFVVARFLSTSAQKRTREASSSDWKSDSEHAGVPRPLPVRTTQG</sequence>
<dbReference type="EMBL" id="BMJJ01000003">
    <property type="protein sequence ID" value="GGD16085.1"/>
    <property type="molecule type" value="Genomic_DNA"/>
</dbReference>
<protein>
    <recommendedName>
        <fullName evidence="4">Nutrient deprivation-induced protein</fullName>
    </recommendedName>
</protein>
<proteinExistence type="predicted"/>
<gene>
    <name evidence="2" type="ORF">GCM10011335_18560</name>
</gene>
<feature type="compositionally biased region" description="Polar residues" evidence="1">
    <location>
        <begin position="1"/>
        <end position="17"/>
    </location>
</feature>
<feature type="region of interest" description="Disordered" evidence="1">
    <location>
        <begin position="1"/>
        <end position="37"/>
    </location>
</feature>